<gene>
    <name evidence="1" type="ORF">GLOINDRAFT_92063</name>
</gene>
<proteinExistence type="predicted"/>
<organism evidence="1">
    <name type="scientific">Rhizophagus irregularis (strain DAOM 181602 / DAOM 197198 / MUCL 43194)</name>
    <name type="common">Arbuscular mycorrhizal fungus</name>
    <name type="synonym">Glomus intraradices</name>
    <dbReference type="NCBI Taxonomy" id="747089"/>
    <lineage>
        <taxon>Eukaryota</taxon>
        <taxon>Fungi</taxon>
        <taxon>Fungi incertae sedis</taxon>
        <taxon>Mucoromycota</taxon>
        <taxon>Glomeromycotina</taxon>
        <taxon>Glomeromycetes</taxon>
        <taxon>Glomerales</taxon>
        <taxon>Glomeraceae</taxon>
        <taxon>Rhizophagus</taxon>
    </lineage>
</organism>
<dbReference type="EMBL" id="KI276743">
    <property type="protein sequence ID" value="ESA21091.1"/>
    <property type="molecule type" value="Genomic_DNA"/>
</dbReference>
<reference evidence="1" key="1">
    <citation type="submission" date="2013-07" db="EMBL/GenBank/DDBJ databases">
        <title>The genome of an arbuscular mycorrhizal fungus provides insights into the evolution of the oldest plant symbiosis.</title>
        <authorList>
            <consortium name="DOE Joint Genome Institute"/>
            <person name="Tisserant E."/>
            <person name="Malbreil M."/>
            <person name="Kuo A."/>
            <person name="Kohler A."/>
            <person name="Symeonidi A."/>
            <person name="Balestrini R."/>
            <person name="Charron P."/>
            <person name="Duensing N."/>
            <person name="Frei-dit-Frey N."/>
            <person name="Gianinazzi-Pearson V."/>
            <person name="Gilbert B."/>
            <person name="Handa Y."/>
            <person name="Hijri M."/>
            <person name="Kaul R."/>
            <person name="Kawaguchi M."/>
            <person name="Krajinski F."/>
            <person name="Lammers P."/>
            <person name="Lapierre D."/>
            <person name="Masclaux F.G."/>
            <person name="Murat C."/>
            <person name="Morin E."/>
            <person name="Ndikumana S."/>
            <person name="Pagni M."/>
            <person name="Petitpierre D."/>
            <person name="Requena N."/>
            <person name="Rosikiewicz P."/>
            <person name="Riley R."/>
            <person name="Saito K."/>
            <person name="San Clemente H."/>
            <person name="Shapiro H."/>
            <person name="van Tuinen D."/>
            <person name="Becard G."/>
            <person name="Bonfante P."/>
            <person name="Paszkowski U."/>
            <person name="Shachar-Hill Y."/>
            <person name="Young J.P."/>
            <person name="Sanders I.R."/>
            <person name="Henrissat B."/>
            <person name="Rensing S.A."/>
            <person name="Grigoriev I.V."/>
            <person name="Corradi N."/>
            <person name="Roux C."/>
            <person name="Martin F."/>
        </authorList>
    </citation>
    <scope>NUCLEOTIDE SEQUENCE</scope>
    <source>
        <strain evidence="1">DAOM 197198</strain>
    </source>
</reference>
<evidence type="ECO:0000313" key="1">
    <source>
        <dbReference type="EMBL" id="ESA21091.1"/>
    </source>
</evidence>
<sequence>MDVVSHKMNHFVTLCNTLENSLINMQILFNISQDLDHLPRKFSHHYPIKFESLKLFLNNWKGIRNLLEKYEAEEIVVHLNGCHLSILFSVFNQSFYIWYKNIQFSSIVSVHNKTEPRTHYSNVVATELQFQNIRHPYPSPLGDFICDDCDVRVRNFIFLFRWSNNYHCAS</sequence>
<name>U9UZQ9_RHIID</name>
<protein>
    <submittedName>
        <fullName evidence="1">Uncharacterized protein</fullName>
    </submittedName>
</protein>
<dbReference type="AlphaFoldDB" id="U9UZQ9"/>
<accession>U9UZQ9</accession>
<dbReference type="HOGENOM" id="CLU_1571449_0_0_1"/>